<dbReference type="EMBL" id="JABMOJ010000183">
    <property type="protein sequence ID" value="NQV64706.1"/>
    <property type="molecule type" value="Genomic_DNA"/>
</dbReference>
<sequence length="379" mass="42062">MKFDFDRVIDRSASHCTKFEKFAGQDILPLWVADMDFQSPVAVIEALQRRVEHGVFGYTLPPPALVDVIIERLQRLYQWRVAAEDIFFMPGVVSGLNMACRGLLDQHQAAITATPVYYPFLDAPSLQQRQLISLPVDKRADGFHYPLEALAEQAAGNAGLLMLCHPFNPIGRLLDRTELTEIAAICERENLWICSDEVHCDLVFDGRQHIPLATISPAAAMRTVTLMAPSKTFNIAGLGGSFAIIQNPELRARFKAAGEGILPNVNLLAYEAMLAAYRDSADWHESLMTYLQGNRDYLYSALNALPGVTMHKVEATYLAWLDISALGLNNPPGFFESHGLGMSPGAQFGDGDYMRLNFGCPRSVLEETVARFRRALKVS</sequence>
<comment type="cofactor">
    <cofactor evidence="1">
        <name>pyridoxal 5'-phosphate</name>
        <dbReference type="ChEBI" id="CHEBI:597326"/>
    </cofactor>
</comment>
<evidence type="ECO:0000313" key="8">
    <source>
        <dbReference type="Proteomes" id="UP000754644"/>
    </source>
</evidence>
<evidence type="ECO:0000256" key="2">
    <source>
        <dbReference type="ARBA" id="ARBA00012224"/>
    </source>
</evidence>
<protein>
    <recommendedName>
        <fullName evidence="2">cysteine-S-conjugate beta-lyase</fullName>
        <ecNumber evidence="2">4.4.1.13</ecNumber>
    </recommendedName>
</protein>
<dbReference type="GO" id="GO:0030170">
    <property type="term" value="F:pyridoxal phosphate binding"/>
    <property type="evidence" value="ECO:0007669"/>
    <property type="project" value="InterPro"/>
</dbReference>
<dbReference type="Gene3D" id="3.90.1150.10">
    <property type="entry name" value="Aspartate Aminotransferase, domain 1"/>
    <property type="match status" value="1"/>
</dbReference>
<dbReference type="Gene3D" id="3.40.640.10">
    <property type="entry name" value="Type I PLP-dependent aspartate aminotransferase-like (Major domain)"/>
    <property type="match status" value="1"/>
</dbReference>
<keyword evidence="4 7" id="KW-0456">Lyase</keyword>
<dbReference type="GO" id="GO:0047804">
    <property type="term" value="F:cysteine-S-conjugate beta-lyase activity"/>
    <property type="evidence" value="ECO:0007669"/>
    <property type="project" value="UniProtKB-EC"/>
</dbReference>
<dbReference type="AlphaFoldDB" id="A0A972VW52"/>
<dbReference type="InterPro" id="IPR015424">
    <property type="entry name" value="PyrdxlP-dep_Trfase"/>
</dbReference>
<evidence type="ECO:0000256" key="4">
    <source>
        <dbReference type="ARBA" id="ARBA00023239"/>
    </source>
</evidence>
<dbReference type="CDD" id="cd00609">
    <property type="entry name" value="AAT_like"/>
    <property type="match status" value="1"/>
</dbReference>
<dbReference type="SUPFAM" id="SSF53383">
    <property type="entry name" value="PLP-dependent transferases"/>
    <property type="match status" value="1"/>
</dbReference>
<gene>
    <name evidence="7" type="ORF">HQ497_05005</name>
</gene>
<accession>A0A972VW52</accession>
<organism evidence="7 8">
    <name type="scientific">SAR86 cluster bacterium</name>
    <dbReference type="NCBI Taxonomy" id="2030880"/>
    <lineage>
        <taxon>Bacteria</taxon>
        <taxon>Pseudomonadati</taxon>
        <taxon>Pseudomonadota</taxon>
        <taxon>Gammaproteobacteria</taxon>
        <taxon>SAR86 cluster</taxon>
    </lineage>
</organism>
<evidence type="ECO:0000313" key="7">
    <source>
        <dbReference type="EMBL" id="NQV64706.1"/>
    </source>
</evidence>
<dbReference type="PANTHER" id="PTHR43525">
    <property type="entry name" value="PROTEIN MALY"/>
    <property type="match status" value="1"/>
</dbReference>
<evidence type="ECO:0000256" key="1">
    <source>
        <dbReference type="ARBA" id="ARBA00001933"/>
    </source>
</evidence>
<dbReference type="InterPro" id="IPR051798">
    <property type="entry name" value="Class-II_PLP-Dep_Aminotrans"/>
</dbReference>
<dbReference type="PANTHER" id="PTHR43525:SF1">
    <property type="entry name" value="PROTEIN MALY"/>
    <property type="match status" value="1"/>
</dbReference>
<dbReference type="NCBIfam" id="TIGR04350">
    <property type="entry name" value="C_S_lyase_PatB"/>
    <property type="match status" value="1"/>
</dbReference>
<dbReference type="EC" id="4.4.1.13" evidence="2"/>
<comment type="caution">
    <text evidence="7">The sequence shown here is derived from an EMBL/GenBank/DDBJ whole genome shotgun (WGS) entry which is preliminary data.</text>
</comment>
<evidence type="ECO:0000259" key="6">
    <source>
        <dbReference type="Pfam" id="PF00155"/>
    </source>
</evidence>
<evidence type="ECO:0000256" key="3">
    <source>
        <dbReference type="ARBA" id="ARBA00022898"/>
    </source>
</evidence>
<dbReference type="InterPro" id="IPR015421">
    <property type="entry name" value="PyrdxlP-dep_Trfase_major"/>
</dbReference>
<feature type="domain" description="Aminotransferase class I/classII large" evidence="6">
    <location>
        <begin position="27"/>
        <end position="371"/>
    </location>
</feature>
<keyword evidence="3" id="KW-0663">Pyridoxal phosphate</keyword>
<reference evidence="7" key="1">
    <citation type="submission" date="2020-05" db="EMBL/GenBank/DDBJ databases">
        <title>Sulfur intermediates as new biogeochemical hubs in an aquatic model microbial ecosystem.</title>
        <authorList>
            <person name="Vigneron A."/>
        </authorList>
    </citation>
    <scope>NUCLEOTIDE SEQUENCE</scope>
    <source>
        <strain evidence="7">Bin.250</strain>
    </source>
</reference>
<dbReference type="InterPro" id="IPR015422">
    <property type="entry name" value="PyrdxlP-dep_Trfase_small"/>
</dbReference>
<evidence type="ECO:0000256" key="5">
    <source>
        <dbReference type="ARBA" id="ARBA00037974"/>
    </source>
</evidence>
<dbReference type="InterPro" id="IPR004839">
    <property type="entry name" value="Aminotransferase_I/II_large"/>
</dbReference>
<name>A0A972VW52_9GAMM</name>
<comment type="similarity">
    <text evidence="5">Belongs to the class-II pyridoxal-phosphate-dependent aminotransferase family. MalY/PatB cystathionine beta-lyase subfamily.</text>
</comment>
<proteinExistence type="inferred from homology"/>
<dbReference type="InterPro" id="IPR027619">
    <property type="entry name" value="C-S_lyase_PatB-like"/>
</dbReference>
<dbReference type="Proteomes" id="UP000754644">
    <property type="component" value="Unassembled WGS sequence"/>
</dbReference>
<dbReference type="Pfam" id="PF00155">
    <property type="entry name" value="Aminotran_1_2"/>
    <property type="match status" value="1"/>
</dbReference>